<organism evidence="2 3">
    <name type="scientific">Diacronema lutheri</name>
    <name type="common">Unicellular marine alga</name>
    <name type="synonym">Monochrysis lutheri</name>
    <dbReference type="NCBI Taxonomy" id="2081491"/>
    <lineage>
        <taxon>Eukaryota</taxon>
        <taxon>Haptista</taxon>
        <taxon>Haptophyta</taxon>
        <taxon>Pavlovophyceae</taxon>
        <taxon>Pavlovales</taxon>
        <taxon>Pavlovaceae</taxon>
        <taxon>Diacronema</taxon>
    </lineage>
</organism>
<dbReference type="AlphaFoldDB" id="A0A8J6C5I8"/>
<feature type="compositionally biased region" description="Low complexity" evidence="1">
    <location>
        <begin position="109"/>
        <end position="119"/>
    </location>
</feature>
<feature type="region of interest" description="Disordered" evidence="1">
    <location>
        <begin position="1"/>
        <end position="63"/>
    </location>
</feature>
<feature type="region of interest" description="Disordered" evidence="1">
    <location>
        <begin position="91"/>
        <end position="119"/>
    </location>
</feature>
<gene>
    <name evidence="2" type="ORF">KFE25_014121</name>
</gene>
<comment type="caution">
    <text evidence="2">The sequence shown here is derived from an EMBL/GenBank/DDBJ whole genome shotgun (WGS) entry which is preliminary data.</text>
</comment>
<proteinExistence type="predicted"/>
<accession>A0A8J6C5I8</accession>
<evidence type="ECO:0000256" key="1">
    <source>
        <dbReference type="SAM" id="MobiDB-lite"/>
    </source>
</evidence>
<feature type="compositionally biased region" description="Basic and acidic residues" evidence="1">
    <location>
        <begin position="1"/>
        <end position="13"/>
    </location>
</feature>
<name>A0A8J6C5I8_DIALT</name>
<evidence type="ECO:0000313" key="2">
    <source>
        <dbReference type="EMBL" id="KAG8459276.1"/>
    </source>
</evidence>
<keyword evidence="3" id="KW-1185">Reference proteome</keyword>
<evidence type="ECO:0000313" key="3">
    <source>
        <dbReference type="Proteomes" id="UP000751190"/>
    </source>
</evidence>
<dbReference type="Proteomes" id="UP000751190">
    <property type="component" value="Unassembled WGS sequence"/>
</dbReference>
<protein>
    <submittedName>
        <fullName evidence="2">Uncharacterized protein</fullName>
    </submittedName>
</protein>
<sequence length="137" mass="14635">MDERLADDTETTAHGRGLSPFGPVNWRDLSVSGTSTLAPSSEVGAPASSKRSFGRKSSRVAPSPSAYFEVAETISFSWDDTSVVKVDRFSTVAPPTPRSSRSGRRLAHAHGAPDAGPHAAPCLSLVRLFVRRRASRT</sequence>
<reference evidence="2" key="1">
    <citation type="submission" date="2021-05" db="EMBL/GenBank/DDBJ databases">
        <title>The genome of the haptophyte Pavlova lutheri (Diacronema luteri, Pavlovales) - a model for lipid biosynthesis in eukaryotic algae.</title>
        <authorList>
            <person name="Hulatt C.J."/>
            <person name="Posewitz M.C."/>
        </authorList>
    </citation>
    <scope>NUCLEOTIDE SEQUENCE</scope>
    <source>
        <strain evidence="2">NIVA-4/92</strain>
    </source>
</reference>
<dbReference type="EMBL" id="JAGTXO010000042">
    <property type="protein sequence ID" value="KAG8459276.1"/>
    <property type="molecule type" value="Genomic_DNA"/>
</dbReference>